<dbReference type="InterPro" id="IPR051495">
    <property type="entry name" value="Epithelial_Barrier/Signaling"/>
</dbReference>
<protein>
    <recommendedName>
        <fullName evidence="3">VWFD domain-containing protein</fullName>
    </recommendedName>
</protein>
<evidence type="ECO:0000313" key="4">
    <source>
        <dbReference type="EMBL" id="OSC28110.1"/>
    </source>
</evidence>
<dbReference type="EMBL" id="NCXM01000011">
    <property type="protein sequence ID" value="OSC28110.1"/>
    <property type="molecule type" value="Genomic_DNA"/>
</dbReference>
<evidence type="ECO:0000259" key="3">
    <source>
        <dbReference type="PROSITE" id="PS51233"/>
    </source>
</evidence>
<reference evidence="4 5" key="1">
    <citation type="submission" date="2017-04" db="EMBL/GenBank/DDBJ databases">
        <title>The new phylogeny of genus Mycobacterium.</title>
        <authorList>
            <person name="Tortoli E."/>
            <person name="Trovato A."/>
            <person name="Cirillo D.M."/>
        </authorList>
    </citation>
    <scope>NUCLEOTIDE SEQUENCE [LARGE SCALE GENOMIC DNA]</scope>
    <source>
        <strain evidence="4 5">DSM 45247</strain>
    </source>
</reference>
<feature type="signal peptide" evidence="2">
    <location>
        <begin position="1"/>
        <end position="21"/>
    </location>
</feature>
<organism evidence="4 5">
    <name type="scientific">Mycolicibacterium vulneris</name>
    <dbReference type="NCBI Taxonomy" id="547163"/>
    <lineage>
        <taxon>Bacteria</taxon>
        <taxon>Bacillati</taxon>
        <taxon>Actinomycetota</taxon>
        <taxon>Actinomycetes</taxon>
        <taxon>Mycobacteriales</taxon>
        <taxon>Mycobacteriaceae</taxon>
        <taxon>Mycolicibacterium</taxon>
    </lineage>
</organism>
<keyword evidence="2" id="KW-0732">Signal</keyword>
<dbReference type="Proteomes" id="UP000242320">
    <property type="component" value="Unassembled WGS sequence"/>
</dbReference>
<feature type="chain" id="PRO_5039332098" description="VWFD domain-containing protein" evidence="2">
    <location>
        <begin position="22"/>
        <end position="674"/>
    </location>
</feature>
<name>A0A1X2L270_9MYCO</name>
<sequence length="674" mass="70438">MKRRSCAVVAVCALTVIAGNAKPTALADVTADSGAEPGLAACEKVFATTDPTGLWRQSNGPGTPPVQVETTDVGPDGAGTGTSVIEGQVIIYWDPDQVITKDGITASPCEVLYHELQHAADDGPNGLPRSELDNTCNGVKYAEWRAVAAENMFRRATGLGDRKTYNGGNVGPGSFQDCKKQEQQNNKKKAGNNAFGDPHITTTDGLIYDVQQVGEFTAYTSDNADAPKVQLRTAPVPDSQSASMVTAAAAGNNAERVAFVLDNGRLTISHGAKHEAVAVGRGSTSTLLGGVTVSATAAEAIFVGSSYTVHWPDGSELYVDESGYWGLRVSFSPSDKANGDKPRGLFGTFNGDPADDLTRPDGRVVPVNSPDDVIRSQFGDAWRISQSDSLFPYGPDQSTDTFTNRAFPVPRPPFSPAVTDQARHVCTSAGVIGDAILAACVFDVSVTGNPALADTAAQVSREQTVTAVAGEPLNAKGFGPGLSVSGAVRNDQPVTYEFTAKPGQVADIRSLCTPTGKNVRYTISSSTGSFADPIGGVDGCTDLGRVAFAGAGSYQLVITGDGQYGITWRTTPGDVHQNLNQAASNAGHVNAATRHYLAFTVTPGQTWTFTPEGTCRQVNGFQWSVVDADGALNDRGIYDGCSPMGPLSLAPGRYSVRIEAGGAAADYHFAAKHS</sequence>
<dbReference type="InterPro" id="IPR001846">
    <property type="entry name" value="VWF_type-D"/>
</dbReference>
<feature type="domain" description="VWFD" evidence="3">
    <location>
        <begin position="190"/>
        <end position="390"/>
    </location>
</feature>
<comment type="caution">
    <text evidence="4">The sequence shown here is derived from an EMBL/GenBank/DDBJ whole genome shotgun (WGS) entry which is preliminary data.</text>
</comment>
<gene>
    <name evidence="4" type="ORF">B8W69_12960</name>
</gene>
<dbReference type="PROSITE" id="PS51233">
    <property type="entry name" value="VWFD"/>
    <property type="match status" value="1"/>
</dbReference>
<dbReference type="RefSeq" id="WP_085290197.1">
    <property type="nucleotide sequence ID" value="NZ_NCXM01000011.1"/>
</dbReference>
<accession>A0A1X2L270</accession>
<evidence type="ECO:0000256" key="1">
    <source>
        <dbReference type="SAM" id="MobiDB-lite"/>
    </source>
</evidence>
<evidence type="ECO:0000313" key="5">
    <source>
        <dbReference type="Proteomes" id="UP000242320"/>
    </source>
</evidence>
<dbReference type="OrthoDB" id="574668at2"/>
<keyword evidence="5" id="KW-1185">Reference proteome</keyword>
<feature type="region of interest" description="Disordered" evidence="1">
    <location>
        <begin position="159"/>
        <end position="196"/>
    </location>
</feature>
<dbReference type="PANTHER" id="PTHR13802:SF52">
    <property type="entry name" value="MUCIN-4"/>
    <property type="match status" value="1"/>
</dbReference>
<dbReference type="AlphaFoldDB" id="A0A1X2L270"/>
<dbReference type="PANTHER" id="PTHR13802">
    <property type="entry name" value="MUCIN 4-RELATED"/>
    <property type="match status" value="1"/>
</dbReference>
<dbReference type="Pfam" id="PF00094">
    <property type="entry name" value="VWD"/>
    <property type="match status" value="1"/>
</dbReference>
<proteinExistence type="predicted"/>
<evidence type="ECO:0000256" key="2">
    <source>
        <dbReference type="SAM" id="SignalP"/>
    </source>
</evidence>